<reference evidence="1 2" key="1">
    <citation type="submission" date="2024-03" db="EMBL/GenBank/DDBJ databases">
        <title>Rhodococcus navarretei sp. nov. and Pseudarthrobacter quantumdoti sp. nov., two new species with the ability to biosynthesize Quantum Dots isolated from soil samples at Union Glacier, Antarctica.</title>
        <authorList>
            <person name="Vargas M."/>
        </authorList>
    </citation>
    <scope>NUCLEOTIDE SEQUENCE [LARGE SCALE GENOMIC DNA]</scope>
    <source>
        <strain evidence="1 2">EXRC-4A-4</strain>
    </source>
</reference>
<proteinExistence type="predicted"/>
<organism evidence="1 2">
    <name type="scientific">Rhodococcus navarretei</name>
    <dbReference type="NCBI Taxonomy" id="3128981"/>
    <lineage>
        <taxon>Bacteria</taxon>
        <taxon>Bacillati</taxon>
        <taxon>Actinomycetota</taxon>
        <taxon>Actinomycetes</taxon>
        <taxon>Mycobacteriales</taxon>
        <taxon>Nocardiaceae</taxon>
        <taxon>Rhodococcus</taxon>
    </lineage>
</organism>
<dbReference type="Proteomes" id="UP001456513">
    <property type="component" value="Unassembled WGS sequence"/>
</dbReference>
<keyword evidence="2" id="KW-1185">Reference proteome</keyword>
<dbReference type="EMBL" id="JBBPCN010000001">
    <property type="protein sequence ID" value="MEK8073918.1"/>
    <property type="molecule type" value="Genomic_DNA"/>
</dbReference>
<dbReference type="InterPro" id="IPR023393">
    <property type="entry name" value="START-like_dom_sf"/>
</dbReference>
<dbReference type="Gene3D" id="3.30.530.20">
    <property type="match status" value="1"/>
</dbReference>
<name>A0ABU9D609_9NOCA</name>
<sequence length="165" mass="17720">MNAARECLVVSRTIAASPAQIFAVLTDPNRHQDTEPGDWVRSAVDTDRITALGQVFAVNMFHEVAGGHYVVHNLVIAYVQDRTIAWLPGARTDDGSVDHGGWWWRYDLAAAGEGTTVTLTYDWTDTPEATRAHVGGLPAVPEAFLDASLAALASSMRESGAASRA</sequence>
<dbReference type="SUPFAM" id="SSF55961">
    <property type="entry name" value="Bet v1-like"/>
    <property type="match status" value="1"/>
</dbReference>
<dbReference type="RefSeq" id="WP_341442764.1">
    <property type="nucleotide sequence ID" value="NZ_JBBPCN010000001.1"/>
</dbReference>
<comment type="caution">
    <text evidence="1">The sequence shown here is derived from an EMBL/GenBank/DDBJ whole genome shotgun (WGS) entry which is preliminary data.</text>
</comment>
<evidence type="ECO:0000313" key="2">
    <source>
        <dbReference type="Proteomes" id="UP001456513"/>
    </source>
</evidence>
<evidence type="ECO:0000313" key="1">
    <source>
        <dbReference type="EMBL" id="MEK8073918.1"/>
    </source>
</evidence>
<accession>A0ABU9D609</accession>
<protein>
    <submittedName>
        <fullName evidence="1">SRPBCC family protein</fullName>
    </submittedName>
</protein>
<gene>
    <name evidence="1" type="ORF">AABD04_23985</name>
</gene>